<comment type="caution">
    <text evidence="2">The sequence shown here is derived from an EMBL/GenBank/DDBJ whole genome shotgun (WGS) entry which is preliminary data.</text>
</comment>
<feature type="region of interest" description="Disordered" evidence="1">
    <location>
        <begin position="142"/>
        <end position="187"/>
    </location>
</feature>
<evidence type="ECO:0008006" key="4">
    <source>
        <dbReference type="Google" id="ProtNLM"/>
    </source>
</evidence>
<protein>
    <recommendedName>
        <fullName evidence="4">DUF1027 domain-containing protein</fullName>
    </recommendedName>
</protein>
<dbReference type="Proteomes" id="UP000004470">
    <property type="component" value="Unassembled WGS sequence"/>
</dbReference>
<dbReference type="Gene3D" id="3.50.4.20">
    <property type="match status" value="1"/>
</dbReference>
<reference evidence="2" key="1">
    <citation type="submission" date="2010-07" db="EMBL/GenBank/DDBJ databases">
        <authorList>
            <person name="Muzny D."/>
            <person name="Qin X."/>
            <person name="Deng J."/>
            <person name="Jiang H."/>
            <person name="Liu Y."/>
            <person name="Qu J."/>
            <person name="Song X.-Z."/>
            <person name="Zhang L."/>
            <person name="Thornton R."/>
            <person name="Coyle M."/>
            <person name="Francisco L."/>
            <person name="Jackson L."/>
            <person name="Javaid M."/>
            <person name="Korchina V."/>
            <person name="Kovar C."/>
            <person name="Mata R."/>
            <person name="Mathew T."/>
            <person name="Ngo R."/>
            <person name="Nguyen L."/>
            <person name="Nguyen N."/>
            <person name="Okwuonu G."/>
            <person name="Ongeri F."/>
            <person name="Pham C."/>
            <person name="Simmons D."/>
            <person name="Wilczek-Boney K."/>
            <person name="Hale W."/>
            <person name="Jakkamsetti A."/>
            <person name="Pham P."/>
            <person name="Ruth R."/>
            <person name="San Lucas F."/>
            <person name="Warren J."/>
            <person name="Zhang J."/>
            <person name="Zhao Z."/>
            <person name="Zhou C."/>
            <person name="Zhu D."/>
            <person name="Lee S."/>
            <person name="Bess C."/>
            <person name="Blankenburg K."/>
            <person name="Forbes L."/>
            <person name="Fu Q."/>
            <person name="Gubbala S."/>
            <person name="Hirani K."/>
            <person name="Jayaseelan J.C."/>
            <person name="Lara F."/>
            <person name="Munidasa M."/>
            <person name="Palculict T."/>
            <person name="Patil S."/>
            <person name="Pu L.-L."/>
            <person name="Saada N."/>
            <person name="Tang L."/>
            <person name="Weissenberger G."/>
            <person name="Zhu Y."/>
            <person name="Hemphill L."/>
            <person name="Shang Y."/>
            <person name="Youmans B."/>
            <person name="Ayvaz T."/>
            <person name="Ross M."/>
            <person name="Santibanez J."/>
            <person name="Aqrawi P."/>
            <person name="Gross S."/>
            <person name="Joshi V."/>
            <person name="Fowler G."/>
            <person name="Nazareth L."/>
            <person name="Reid J."/>
            <person name="Worley K."/>
            <person name="Petrosino J."/>
            <person name="Highlander S."/>
            <person name="Gibbs R."/>
        </authorList>
    </citation>
    <scope>NUCLEOTIDE SEQUENCE [LARGE SCALE GENOMIC DNA]</scope>
    <source>
        <strain evidence="2">DSM 20284</strain>
    </source>
</reference>
<gene>
    <name evidence="2" type="ORF">HMPREF0623_0665</name>
</gene>
<keyword evidence="3" id="KW-1185">Reference proteome</keyword>
<dbReference type="EMBL" id="AEEG01000003">
    <property type="protein sequence ID" value="EFL95629.1"/>
    <property type="molecule type" value="Genomic_DNA"/>
</dbReference>
<evidence type="ECO:0000313" key="2">
    <source>
        <dbReference type="EMBL" id="EFL95629.1"/>
    </source>
</evidence>
<dbReference type="eggNOG" id="COG4470">
    <property type="taxonomic scope" value="Bacteria"/>
</dbReference>
<name>E0NFR0_PEDAC</name>
<accession>E0NFR0</accession>
<organism evidence="2 3">
    <name type="scientific">Pediococcus acidilactici DSM 20284</name>
    <dbReference type="NCBI Taxonomy" id="862514"/>
    <lineage>
        <taxon>Bacteria</taxon>
        <taxon>Bacillati</taxon>
        <taxon>Bacillota</taxon>
        <taxon>Bacilli</taxon>
        <taxon>Lactobacillales</taxon>
        <taxon>Lactobacillaceae</taxon>
        <taxon>Pediococcus</taxon>
        <taxon>Pediococcus acidilactici group</taxon>
    </lineage>
</organism>
<evidence type="ECO:0000256" key="1">
    <source>
        <dbReference type="SAM" id="MobiDB-lite"/>
    </source>
</evidence>
<evidence type="ECO:0000313" key="3">
    <source>
        <dbReference type="Proteomes" id="UP000004470"/>
    </source>
</evidence>
<proteinExistence type="predicted"/>
<sequence length="187" mass="22314">MVLYNKRGIVMNKKTNEELAEMRRPVVNRVVQVNTDEVLINDHEYRLEKNYRDAFDEELMAGRFVGLLSRYDFIVGDIGSGQLRLKGFFADEEKVPNELKISRFEDYLFEICSFGCPYFILRNMQVNERSKRRWIKEWHRAETKHKAKRPVSKKAKSRKPVAKRRNEVVGTGKKKRQKTFKIREKKK</sequence>
<dbReference type="InterPro" id="IPR009370">
    <property type="entry name" value="YutD-like"/>
</dbReference>
<dbReference type="InterPro" id="IPR038141">
    <property type="entry name" value="YutD-like_sf"/>
</dbReference>
<feature type="compositionally biased region" description="Basic residues" evidence="1">
    <location>
        <begin position="172"/>
        <end position="187"/>
    </location>
</feature>
<feature type="compositionally biased region" description="Basic residues" evidence="1">
    <location>
        <begin position="142"/>
        <end position="163"/>
    </location>
</feature>
<dbReference type="AlphaFoldDB" id="E0NFR0"/>
<dbReference type="Pfam" id="PF06265">
    <property type="entry name" value="YutD-like"/>
    <property type="match status" value="1"/>
</dbReference>
<dbReference type="HOGENOM" id="CLU_080936_2_1_9"/>